<comment type="caution">
    <text evidence="1">The sequence shown here is derived from an EMBL/GenBank/DDBJ whole genome shotgun (WGS) entry which is preliminary data.</text>
</comment>
<evidence type="ECO:0000313" key="2">
    <source>
        <dbReference type="Proteomes" id="UP000288669"/>
    </source>
</evidence>
<dbReference type="PANTHER" id="PTHR30087">
    <property type="entry name" value="INNER MEMBRANE PROTEIN"/>
    <property type="match status" value="1"/>
</dbReference>
<sequence length="164" mass="17740">MIGVSACLAGVACRYDGKSQEQKVLKKLVETGQAIMVCPEVLGGLPIPRKPAEIIGGDGFDVWKGTAQIWECQGEEVTESYKAGARLAYKILQEKQVTTLILKEKSPSCGSGMIYDGTFTGNKITGVGVATAYFIKKGLKIFSEEQLTQEEDLLRAILSEDEGM</sequence>
<protein>
    <submittedName>
        <fullName evidence="1">Uncharacterized protein</fullName>
    </submittedName>
</protein>
<dbReference type="EMBL" id="NGJZ01000001">
    <property type="protein sequence ID" value="RSU08055.1"/>
    <property type="molecule type" value="Genomic_DNA"/>
</dbReference>
<accession>A0A430AIZ0</accession>
<dbReference type="OrthoDB" id="9797779at2"/>
<organism evidence="1 2">
    <name type="scientific">Vagococcus entomophilus</name>
    <dbReference type="NCBI Taxonomy" id="1160095"/>
    <lineage>
        <taxon>Bacteria</taxon>
        <taxon>Bacillati</taxon>
        <taxon>Bacillota</taxon>
        <taxon>Bacilli</taxon>
        <taxon>Lactobacillales</taxon>
        <taxon>Enterococcaceae</taxon>
        <taxon>Vagococcus</taxon>
    </lineage>
</organism>
<dbReference type="PANTHER" id="PTHR30087:SF1">
    <property type="entry name" value="HYPOTHETICAL CYTOSOLIC PROTEIN"/>
    <property type="match status" value="1"/>
</dbReference>
<dbReference type="Proteomes" id="UP000288669">
    <property type="component" value="Unassembled WGS sequence"/>
</dbReference>
<keyword evidence="2" id="KW-1185">Reference proteome</keyword>
<proteinExistence type="predicted"/>
<evidence type="ECO:0000313" key="1">
    <source>
        <dbReference type="EMBL" id="RSU08055.1"/>
    </source>
</evidence>
<dbReference type="AlphaFoldDB" id="A0A430AIZ0"/>
<gene>
    <name evidence="1" type="ORF">CBF30_02085</name>
</gene>
<name>A0A430AIZ0_9ENTE</name>
<dbReference type="Pfam" id="PF04463">
    <property type="entry name" value="2-thiour_desulf"/>
    <property type="match status" value="1"/>
</dbReference>
<dbReference type="InterPro" id="IPR007553">
    <property type="entry name" value="2-thiour_desulf"/>
</dbReference>
<dbReference type="RefSeq" id="WP_126822277.1">
    <property type="nucleotide sequence ID" value="NZ_JBHLWU010000001.1"/>
</dbReference>
<reference evidence="1 2" key="1">
    <citation type="submission" date="2017-05" db="EMBL/GenBank/DDBJ databases">
        <title>Vagococcus spp. assemblies.</title>
        <authorList>
            <person name="Gulvik C.A."/>
        </authorList>
    </citation>
    <scope>NUCLEOTIDE SEQUENCE [LARGE SCALE GENOMIC DNA]</scope>
    <source>
        <strain evidence="1 2">DSM 24756</strain>
    </source>
</reference>